<dbReference type="InterPro" id="IPR010627">
    <property type="entry name" value="Prepilin_pept_A24_N"/>
</dbReference>
<dbReference type="RefSeq" id="WP_013975197.1">
    <property type="nucleotide sequence ID" value="NZ_CP037939.1"/>
</dbReference>
<reference evidence="10 11" key="1">
    <citation type="submission" date="2019-03" db="EMBL/GenBank/DDBJ databases">
        <title>Complete Genome Sequence of Leuconostoc kimchii strain NKJ218 Isolated from Homemade Kimchi.</title>
        <authorList>
            <person name="Jung J.Y."/>
            <person name="Jin H.M."/>
            <person name="Jung J.-W."/>
            <person name="Lee S.-Y."/>
            <person name="Ryu B.-G."/>
            <person name="Han S.-S."/>
            <person name="Kang H.K."/>
            <person name="Choi H.W."/>
            <person name="Chung E.J."/>
            <person name="Choi K.-M."/>
        </authorList>
    </citation>
    <scope>NUCLEOTIDE SEQUENCE [LARGE SCALE GENOMIC DNA]</scope>
    <source>
        <strain evidence="10 11">NKJ218</strain>
    </source>
</reference>
<feature type="transmembrane region" description="Helical" evidence="7">
    <location>
        <begin position="163"/>
        <end position="188"/>
    </location>
</feature>
<evidence type="ECO:0000313" key="10">
    <source>
        <dbReference type="EMBL" id="QBR48280.1"/>
    </source>
</evidence>
<organism evidence="10 11">
    <name type="scientific">Leuconostoc kimchii</name>
    <dbReference type="NCBI Taxonomy" id="136609"/>
    <lineage>
        <taxon>Bacteria</taxon>
        <taxon>Bacillati</taxon>
        <taxon>Bacillota</taxon>
        <taxon>Bacilli</taxon>
        <taxon>Lactobacillales</taxon>
        <taxon>Lactobacillaceae</taxon>
        <taxon>Leuconostoc</taxon>
    </lineage>
</organism>
<feature type="domain" description="Prepilin peptidase A24 N-terminal" evidence="9">
    <location>
        <begin position="11"/>
        <end position="88"/>
    </location>
</feature>
<name>A0ABX5SQ72_9LACO</name>
<evidence type="ECO:0000256" key="4">
    <source>
        <dbReference type="ARBA" id="ARBA00022692"/>
    </source>
</evidence>
<evidence type="ECO:0000256" key="3">
    <source>
        <dbReference type="ARBA" id="ARBA00022475"/>
    </source>
</evidence>
<evidence type="ECO:0000256" key="1">
    <source>
        <dbReference type="ARBA" id="ARBA00004651"/>
    </source>
</evidence>
<dbReference type="EMBL" id="CP037939">
    <property type="protein sequence ID" value="QBR48280.1"/>
    <property type="molecule type" value="Genomic_DNA"/>
</dbReference>
<dbReference type="Pfam" id="PF06750">
    <property type="entry name" value="A24_N_bact"/>
    <property type="match status" value="1"/>
</dbReference>
<feature type="domain" description="Prepilin type IV endopeptidase peptidase" evidence="8">
    <location>
        <begin position="95"/>
        <end position="188"/>
    </location>
</feature>
<dbReference type="InterPro" id="IPR050882">
    <property type="entry name" value="Prepilin_peptidase/N-MTase"/>
</dbReference>
<keyword evidence="6 7" id="KW-0472">Membrane</keyword>
<keyword evidence="11" id="KW-1185">Reference proteome</keyword>
<accession>A0ABX5SQ72</accession>
<evidence type="ECO:0000256" key="7">
    <source>
        <dbReference type="SAM" id="Phobius"/>
    </source>
</evidence>
<feature type="transmembrane region" description="Helical" evidence="7">
    <location>
        <begin position="200"/>
        <end position="220"/>
    </location>
</feature>
<keyword evidence="3" id="KW-1003">Cell membrane</keyword>
<proteinExistence type="inferred from homology"/>
<comment type="subcellular location">
    <subcellularLocation>
        <location evidence="1">Cell membrane</location>
        <topology evidence="1">Multi-pass membrane protein</topology>
    </subcellularLocation>
</comment>
<protein>
    <submittedName>
        <fullName evidence="10">Prepilin peptidase</fullName>
    </submittedName>
</protein>
<comment type="similarity">
    <text evidence="2">Belongs to the peptidase A24 family.</text>
</comment>
<feature type="transmembrane region" description="Helical" evidence="7">
    <location>
        <begin position="135"/>
        <end position="151"/>
    </location>
</feature>
<keyword evidence="4 7" id="KW-0812">Transmembrane</keyword>
<dbReference type="Pfam" id="PF01478">
    <property type="entry name" value="Peptidase_A24"/>
    <property type="match status" value="1"/>
</dbReference>
<dbReference type="PANTHER" id="PTHR30487:SF0">
    <property type="entry name" value="PREPILIN LEADER PEPTIDASE_N-METHYLTRANSFERASE-RELATED"/>
    <property type="match status" value="1"/>
</dbReference>
<gene>
    <name evidence="10" type="ORF">EW139_09115</name>
</gene>
<dbReference type="InterPro" id="IPR000045">
    <property type="entry name" value="Prepilin_IV_endopep_pep"/>
</dbReference>
<keyword evidence="5 7" id="KW-1133">Transmembrane helix</keyword>
<dbReference type="Proteomes" id="UP000295756">
    <property type="component" value="Chromosome"/>
</dbReference>
<sequence>MENLLILILNATLVSSIMCLADRINHGVNVLIKRSFCWHCGHNLKWYDLIPVFSTILTRGHCRYCQKKFGVHYAIFEFLGALIGSLLFSDTTTWITAYLLFFLALEDWHNERIHSDILMPWILYLFIQNWGEPKLLLTCLVITISILLVHYRQAMGKGDIPVLLVLTLISTTQSFALSLLIASTLALVRLKIRQVKQLPFVPFLYIGWLVVTLIEKTLIISHL</sequence>
<evidence type="ECO:0000256" key="2">
    <source>
        <dbReference type="ARBA" id="ARBA00005801"/>
    </source>
</evidence>
<evidence type="ECO:0000259" key="9">
    <source>
        <dbReference type="Pfam" id="PF06750"/>
    </source>
</evidence>
<evidence type="ECO:0000313" key="11">
    <source>
        <dbReference type="Proteomes" id="UP000295756"/>
    </source>
</evidence>
<evidence type="ECO:0000256" key="5">
    <source>
        <dbReference type="ARBA" id="ARBA00022989"/>
    </source>
</evidence>
<dbReference type="PANTHER" id="PTHR30487">
    <property type="entry name" value="TYPE 4 PREPILIN-LIKE PROTEINS LEADER PEPTIDE-PROCESSING ENZYME"/>
    <property type="match status" value="1"/>
</dbReference>
<evidence type="ECO:0000256" key="6">
    <source>
        <dbReference type="ARBA" id="ARBA00023136"/>
    </source>
</evidence>
<evidence type="ECO:0000259" key="8">
    <source>
        <dbReference type="Pfam" id="PF01478"/>
    </source>
</evidence>